<proteinExistence type="predicted"/>
<reference evidence="8 9" key="1">
    <citation type="submission" date="2018-10" db="EMBL/GenBank/DDBJ databases">
        <title>Fifty Aureobasidium pullulans genomes reveal a recombining polyextremotolerant generalist.</title>
        <authorList>
            <person name="Gostincar C."/>
            <person name="Turk M."/>
            <person name="Zajc J."/>
            <person name="Gunde-Cimerman N."/>
        </authorList>
    </citation>
    <scope>NUCLEOTIDE SEQUENCE [LARGE SCALE GENOMIC DNA]</scope>
    <source>
        <strain evidence="8 9">EXF-1645</strain>
    </source>
</reference>
<evidence type="ECO:0000313" key="9">
    <source>
        <dbReference type="Proteomes" id="UP000308724"/>
    </source>
</evidence>
<feature type="region of interest" description="Disordered" evidence="6">
    <location>
        <begin position="100"/>
        <end position="163"/>
    </location>
</feature>
<feature type="region of interest" description="Disordered" evidence="6">
    <location>
        <begin position="39"/>
        <end position="60"/>
    </location>
</feature>
<name>A0A4T0B1Q1_AURPU</name>
<accession>A0A4T0B1Q1</accession>
<evidence type="ECO:0000256" key="5">
    <source>
        <dbReference type="ARBA" id="ARBA00023242"/>
    </source>
</evidence>
<dbReference type="InterPro" id="IPR008906">
    <property type="entry name" value="HATC_C_dom"/>
</dbReference>
<dbReference type="AlphaFoldDB" id="A0A4T0B1Q1"/>
<dbReference type="Proteomes" id="UP000308724">
    <property type="component" value="Unassembled WGS sequence"/>
</dbReference>
<protein>
    <recommendedName>
        <fullName evidence="7">HAT C-terminal dimerisation domain-containing protein</fullName>
    </recommendedName>
</protein>
<dbReference type="SUPFAM" id="SSF53098">
    <property type="entry name" value="Ribonuclease H-like"/>
    <property type="match status" value="1"/>
</dbReference>
<feature type="region of interest" description="Disordered" evidence="6">
    <location>
        <begin position="787"/>
        <end position="830"/>
    </location>
</feature>
<feature type="compositionally biased region" description="Polar residues" evidence="6">
    <location>
        <begin position="44"/>
        <end position="60"/>
    </location>
</feature>
<feature type="compositionally biased region" description="Acidic residues" evidence="6">
    <location>
        <begin position="787"/>
        <end position="804"/>
    </location>
</feature>
<feature type="compositionally biased region" description="Polar residues" evidence="6">
    <location>
        <begin position="121"/>
        <end position="130"/>
    </location>
</feature>
<evidence type="ECO:0000256" key="4">
    <source>
        <dbReference type="ARBA" id="ARBA00022833"/>
    </source>
</evidence>
<feature type="domain" description="HAT C-terminal dimerisation" evidence="7">
    <location>
        <begin position="706"/>
        <end position="772"/>
    </location>
</feature>
<comment type="caution">
    <text evidence="8">The sequence shown here is derived from an EMBL/GenBank/DDBJ whole genome shotgun (WGS) entry which is preliminary data.</text>
</comment>
<evidence type="ECO:0000259" key="7">
    <source>
        <dbReference type="Pfam" id="PF05699"/>
    </source>
</evidence>
<dbReference type="GO" id="GO:0046983">
    <property type="term" value="F:protein dimerization activity"/>
    <property type="evidence" value="ECO:0007669"/>
    <property type="project" value="InterPro"/>
</dbReference>
<evidence type="ECO:0000256" key="1">
    <source>
        <dbReference type="ARBA" id="ARBA00004123"/>
    </source>
</evidence>
<dbReference type="InterPro" id="IPR012337">
    <property type="entry name" value="RNaseH-like_sf"/>
</dbReference>
<evidence type="ECO:0000256" key="6">
    <source>
        <dbReference type="SAM" id="MobiDB-lite"/>
    </source>
</evidence>
<dbReference type="PANTHER" id="PTHR46481">
    <property type="entry name" value="ZINC FINGER BED DOMAIN-CONTAINING PROTEIN 4"/>
    <property type="match status" value="1"/>
</dbReference>
<keyword evidence="4" id="KW-0862">Zinc</keyword>
<organism evidence="8 9">
    <name type="scientific">Aureobasidium pullulans</name>
    <name type="common">Black yeast</name>
    <name type="synonym">Pullularia pullulans</name>
    <dbReference type="NCBI Taxonomy" id="5580"/>
    <lineage>
        <taxon>Eukaryota</taxon>
        <taxon>Fungi</taxon>
        <taxon>Dikarya</taxon>
        <taxon>Ascomycota</taxon>
        <taxon>Pezizomycotina</taxon>
        <taxon>Dothideomycetes</taxon>
        <taxon>Dothideomycetidae</taxon>
        <taxon>Dothideales</taxon>
        <taxon>Saccotheciaceae</taxon>
        <taxon>Aureobasidium</taxon>
    </lineage>
</organism>
<keyword evidence="3" id="KW-0863">Zinc-finger</keyword>
<feature type="non-terminal residue" evidence="8">
    <location>
        <position position="1"/>
    </location>
</feature>
<evidence type="ECO:0000313" key="8">
    <source>
        <dbReference type="EMBL" id="TIA27856.1"/>
    </source>
</evidence>
<dbReference type="InterPro" id="IPR052035">
    <property type="entry name" value="ZnF_BED_domain_contain"/>
</dbReference>
<evidence type="ECO:0000256" key="2">
    <source>
        <dbReference type="ARBA" id="ARBA00022723"/>
    </source>
</evidence>
<evidence type="ECO:0000256" key="3">
    <source>
        <dbReference type="ARBA" id="ARBA00022771"/>
    </source>
</evidence>
<keyword evidence="2" id="KW-0479">Metal-binding</keyword>
<dbReference type="EMBL" id="QZBZ01000749">
    <property type="protein sequence ID" value="TIA27856.1"/>
    <property type="molecule type" value="Genomic_DNA"/>
</dbReference>
<gene>
    <name evidence="8" type="ORF">D6C78_10989</name>
</gene>
<dbReference type="Pfam" id="PF05699">
    <property type="entry name" value="Dimer_Tnp_hAT"/>
    <property type="match status" value="1"/>
</dbReference>
<dbReference type="PANTHER" id="PTHR46481:SF10">
    <property type="entry name" value="ZINC FINGER BED DOMAIN-CONTAINING PROTEIN 39"/>
    <property type="match status" value="1"/>
</dbReference>
<dbReference type="GO" id="GO:0005634">
    <property type="term" value="C:nucleus"/>
    <property type="evidence" value="ECO:0007669"/>
    <property type="project" value="UniProtKB-SubCell"/>
</dbReference>
<keyword evidence="5" id="KW-0539">Nucleus</keyword>
<sequence length="830" mass="93765">LYDITPSVLIHVPAKAFVGSTLDVLHLRPHGFGAELRVGRESRSQSQLNSRTPQGQPLRASTQSTLFKFASNTPKERAFLPVQCSVDRTHSIFVEGGSVESDASASDVDQPLLPPSKRQRLTPSTSSNIIDESDATPIQPRRRATSTRGDSEELWSHARARRHGERDRERKKKIWYCFYGNKDCPRNYSTTNYDNIRSHLMNKHGWRQATGTLPRIIARATPSQSRTVADIDKARLNRRLIDLITSSNIPFRIAGNDKLHALLDEVLPGASKLLIKTHYTVAKHVKKEHDFYQEQLKGLLTTSRSLIHFTCDAWTANYGSHELLSITARFIASDGKLSKTLLALHKLPSGHAGAQCAPLFFETIVEYGIEQKVGYITSDNATCNDTMMSHLATLFSERLSIDWDPVQHRTRCFGHQINLASQALMSASSKEAVATALAQSQDPSEAISMLSQDTGLADHEAVDYLRQFFEWIMKSARRRREFKAAAGVSAMLNNTTRWNSWLSMIKRGLQSRSAIRTIQHAHEHMEQTTLQRRHWLFLEQLVEFMEPLQEVTKLCEGDNATLDQVLISMDFLRKHYEKSATEYATLNPVLAAAIHTSRFALDKWQAINSYTPAYAAALLLHPTYREAYINKQWPPSWRTPAITAVRALWNDKYKNKTKAVQAVSLSKEEEPNKLAQWQASLRHTSSVHIPEEFVHFTKSMPVLIDDAIQWWLEPTQQLNYPNLAQMAIDILSINPMSAESERVFSGCRRTLSWDRACLSAANLGYIECLKNWQKNLCLEEVDLPIDEGEEDGKENQEDQEDQEGQGDTLEGQGHCDDDDGVGIGIIPLDN</sequence>
<dbReference type="GO" id="GO:0008270">
    <property type="term" value="F:zinc ion binding"/>
    <property type="evidence" value="ECO:0007669"/>
    <property type="project" value="UniProtKB-KW"/>
</dbReference>
<comment type="subcellular location">
    <subcellularLocation>
        <location evidence="1">Nucleus</location>
    </subcellularLocation>
</comment>